<feature type="binding site" evidence="4">
    <location>
        <position position="299"/>
    </location>
    <ligand>
        <name>substrate</name>
    </ligand>
</feature>
<keyword evidence="2 4" id="KW-0378">Hydrolase</keyword>
<proteinExistence type="inferred from homology"/>
<dbReference type="FunFam" id="3.20.20.140:FF:000014">
    <property type="entry name" value="5-methylthioadenosine/S-adenosylhomocysteine deaminase"/>
    <property type="match status" value="1"/>
</dbReference>
<dbReference type="InterPro" id="IPR050287">
    <property type="entry name" value="MTA/SAH_deaminase"/>
</dbReference>
<evidence type="ECO:0000256" key="2">
    <source>
        <dbReference type="ARBA" id="ARBA00022801"/>
    </source>
</evidence>
<dbReference type="Gene3D" id="2.30.40.10">
    <property type="entry name" value="Urease, subunit C, domain 1"/>
    <property type="match status" value="1"/>
</dbReference>
<dbReference type="GO" id="GO:0050270">
    <property type="term" value="F:S-adenosylhomocysteine deaminase activity"/>
    <property type="evidence" value="ECO:0007669"/>
    <property type="project" value="UniProtKB-UniRule"/>
</dbReference>
<feature type="binding site" evidence="4">
    <location>
        <position position="145"/>
    </location>
    <ligand>
        <name>substrate</name>
    </ligand>
</feature>
<evidence type="ECO:0000256" key="4">
    <source>
        <dbReference type="HAMAP-Rule" id="MF_01281"/>
    </source>
</evidence>
<reference evidence="7" key="1">
    <citation type="submission" date="2011-12" db="EMBL/GenBank/DDBJ databases">
        <title>The complete genome of chromosome of Sulfobacillus acidophilus DSM 10332.</title>
        <authorList>
            <person name="Lucas S."/>
            <person name="Han J."/>
            <person name="Lapidus A."/>
            <person name="Bruce D."/>
            <person name="Goodwin L."/>
            <person name="Pitluck S."/>
            <person name="Peters L."/>
            <person name="Kyrpides N."/>
            <person name="Mavromatis K."/>
            <person name="Ivanova N."/>
            <person name="Mikhailova N."/>
            <person name="Chertkov O."/>
            <person name="Saunders E."/>
            <person name="Detter J.C."/>
            <person name="Tapia R."/>
            <person name="Han C."/>
            <person name="Land M."/>
            <person name="Hauser L."/>
            <person name="Markowitz V."/>
            <person name="Cheng J.-F."/>
            <person name="Hugenholtz P."/>
            <person name="Woyke T."/>
            <person name="Wu D."/>
            <person name="Pukall R."/>
            <person name="Gehrich-Schroeter G."/>
            <person name="Schneider S."/>
            <person name="Klenk H.-P."/>
            <person name="Eisen J.A."/>
        </authorList>
    </citation>
    <scope>NUCLEOTIDE SEQUENCE [LARGE SCALE GENOMIC DNA]</scope>
    <source>
        <strain evidence="7">ATCC 700253 / DSM 10332 / NAL</strain>
    </source>
</reference>
<feature type="binding site" evidence="4">
    <location>
        <position position="210"/>
    </location>
    <ligand>
        <name>Zn(2+)</name>
        <dbReference type="ChEBI" id="CHEBI:29105"/>
    </ligand>
</feature>
<dbReference type="InterPro" id="IPR023512">
    <property type="entry name" value="Deaminase_MtaD/DadD"/>
</dbReference>
<evidence type="ECO:0000256" key="3">
    <source>
        <dbReference type="ARBA" id="ARBA00022833"/>
    </source>
</evidence>
<reference evidence="6 7" key="2">
    <citation type="journal article" date="2012" name="Stand. Genomic Sci.">
        <title>Complete genome sequence of the moderately thermophilic mineral-sulfide-oxidizing firmicute Sulfobacillus acidophilus type strain (NAL(T)).</title>
        <authorList>
            <person name="Anderson I."/>
            <person name="Chertkov O."/>
            <person name="Chen A."/>
            <person name="Saunders E."/>
            <person name="Lapidus A."/>
            <person name="Nolan M."/>
            <person name="Lucas S."/>
            <person name="Hammon N."/>
            <person name="Deshpande S."/>
            <person name="Cheng J.F."/>
            <person name="Han C."/>
            <person name="Tapia R."/>
            <person name="Goodwin L.A."/>
            <person name="Pitluck S."/>
            <person name="Liolios K."/>
            <person name="Pagani I."/>
            <person name="Ivanova N."/>
            <person name="Mikhailova N."/>
            <person name="Pati A."/>
            <person name="Palaniappan K."/>
            <person name="Land M."/>
            <person name="Pan C."/>
            <person name="Rohde M."/>
            <person name="Pukall R."/>
            <person name="Goker M."/>
            <person name="Detter J.C."/>
            <person name="Woyke T."/>
            <person name="Bristow J."/>
            <person name="Eisen J.A."/>
            <person name="Markowitz V."/>
            <person name="Hugenholtz P."/>
            <person name="Kyrpides N.C."/>
            <person name="Klenk H.P."/>
            <person name="Mavromatis K."/>
        </authorList>
    </citation>
    <scope>NUCLEOTIDE SEQUENCE [LARGE SCALE GENOMIC DNA]</scope>
    <source>
        <strain evidence="7">ATCC 700253 / DSM 10332 / NAL</strain>
    </source>
</reference>
<dbReference type="STRING" id="679936.Sulac_1958"/>
<dbReference type="HAMAP" id="MF_01281">
    <property type="entry name" value="MTA_SAH_deamin"/>
    <property type="match status" value="1"/>
</dbReference>
<evidence type="ECO:0000256" key="1">
    <source>
        <dbReference type="ARBA" id="ARBA00022723"/>
    </source>
</evidence>
<dbReference type="SUPFAM" id="SSF51556">
    <property type="entry name" value="Metallo-dependent hydrolases"/>
    <property type="match status" value="1"/>
</dbReference>
<comment type="catalytic activity">
    <reaction evidence="4">
        <text>S-adenosyl-L-homocysteine + H2O + H(+) = S-inosyl-L-homocysteine + NH4(+)</text>
        <dbReference type="Rhea" id="RHEA:20716"/>
        <dbReference type="ChEBI" id="CHEBI:15377"/>
        <dbReference type="ChEBI" id="CHEBI:15378"/>
        <dbReference type="ChEBI" id="CHEBI:28938"/>
        <dbReference type="ChEBI" id="CHEBI:57856"/>
        <dbReference type="ChEBI" id="CHEBI:57985"/>
        <dbReference type="EC" id="3.5.4.28"/>
    </reaction>
</comment>
<dbReference type="PANTHER" id="PTHR43794:SF11">
    <property type="entry name" value="AMIDOHYDROLASE-RELATED DOMAIN-CONTAINING PROTEIN"/>
    <property type="match status" value="1"/>
</dbReference>
<organism evidence="6 7">
    <name type="scientific">Sulfobacillus acidophilus (strain ATCC 700253 / DSM 10332 / NAL)</name>
    <dbReference type="NCBI Taxonomy" id="679936"/>
    <lineage>
        <taxon>Bacteria</taxon>
        <taxon>Bacillati</taxon>
        <taxon>Bacillota</taxon>
        <taxon>Clostridia</taxon>
        <taxon>Eubacteriales</taxon>
        <taxon>Clostridiales Family XVII. Incertae Sedis</taxon>
        <taxon>Sulfobacillus</taxon>
    </lineage>
</organism>
<feature type="binding site" evidence="4">
    <location>
        <position position="64"/>
    </location>
    <ligand>
        <name>Zn(2+)</name>
        <dbReference type="ChEBI" id="CHEBI:29105"/>
    </ligand>
</feature>
<dbReference type="EC" id="3.5.4.31" evidence="4"/>
<feature type="binding site" evidence="4">
    <location>
        <position position="66"/>
    </location>
    <ligand>
        <name>Zn(2+)</name>
        <dbReference type="ChEBI" id="CHEBI:29105"/>
    </ligand>
</feature>
<dbReference type="HOGENOM" id="CLU_012358_2_1_9"/>
<dbReference type="InterPro" id="IPR006680">
    <property type="entry name" value="Amidohydro-rel"/>
</dbReference>
<feature type="binding site" evidence="4">
    <location>
        <position position="93"/>
    </location>
    <ligand>
        <name>substrate</name>
    </ligand>
</feature>
<dbReference type="SUPFAM" id="SSF51338">
    <property type="entry name" value="Composite domain of metallo-dependent hydrolases"/>
    <property type="match status" value="1"/>
</dbReference>
<comment type="catalytic activity">
    <reaction evidence="4">
        <text>S-methyl-5'-thioadenosine + H2O + H(+) = S-methyl-5'-thioinosine + NH4(+)</text>
        <dbReference type="Rhea" id="RHEA:25025"/>
        <dbReference type="ChEBI" id="CHEBI:15377"/>
        <dbReference type="ChEBI" id="CHEBI:15378"/>
        <dbReference type="ChEBI" id="CHEBI:17509"/>
        <dbReference type="ChEBI" id="CHEBI:28938"/>
        <dbReference type="ChEBI" id="CHEBI:48595"/>
        <dbReference type="EC" id="3.5.4.31"/>
    </reaction>
</comment>
<dbReference type="EC" id="3.5.4.28" evidence="4"/>
<dbReference type="EMBL" id="CP003179">
    <property type="protein sequence ID" value="AEW05449.1"/>
    <property type="molecule type" value="Genomic_DNA"/>
</dbReference>
<dbReference type="Pfam" id="PF01979">
    <property type="entry name" value="Amidohydro_1"/>
    <property type="match status" value="1"/>
</dbReference>
<comment type="similarity">
    <text evidence="4">Belongs to the metallo-dependent hydrolases superfamily. MTA/SAH deaminase family.</text>
</comment>
<dbReference type="Gene3D" id="3.20.20.140">
    <property type="entry name" value="Metal-dependent hydrolases"/>
    <property type="match status" value="1"/>
</dbReference>
<dbReference type="PATRIC" id="fig|679936.5.peg.2020"/>
<comment type="cofactor">
    <cofactor evidence="4">
        <name>Zn(2+)</name>
        <dbReference type="ChEBI" id="CHEBI:29105"/>
    </cofactor>
    <text evidence="4">Binds 1 zinc ion per subunit.</text>
</comment>
<sequence>MRYRLIGDYVLTMDDHATIHHPGQVTWEDGVILSVGPGDSDHSPVDQEIYAPDHLVLPGLLNGHNHAAMSLLRGMADDSPLEEWLRQHIWPVEAKLTPDDIYLGTLLAAAEMIRSGTVGFADMYFEVDRVAEAVRDSGLRGWISRGLVGFDDPGEEKLAWSREFARRWRERGDGRIVPMLGPHAPYTCPPAYLEKVAEAARADGLAVHIHLSESPQEVRDMMRLYGKSPIQIAYDAGLFSVPTLIAHGVQITEADMPWLTRLTGGGVIACPVSNAKLGNGIMPYRLLQEHRIPVGLGTDGAASTNTLDMFQEMKAMAWMQKLQNQRPDAFTAYQALWAATRGTAAVLGHPGGQLTPGAPADLIAVRGRSDHMVPEWDPVANVVYAAVGADVDYTVVNGEILLADGIITRFDEMAVIKEARDRGAALKWLVEGESHGI</sequence>
<comment type="caution">
    <text evidence="4">Lacks conserved residue(s) required for the propagation of feature annotation.</text>
</comment>
<evidence type="ECO:0000313" key="7">
    <source>
        <dbReference type="Proteomes" id="UP000005439"/>
    </source>
</evidence>
<accession>G8U1C9</accession>
<evidence type="ECO:0000313" key="6">
    <source>
        <dbReference type="EMBL" id="AEW05449.1"/>
    </source>
</evidence>
<dbReference type="CDD" id="cd01298">
    <property type="entry name" value="ATZ_TRZ_like"/>
    <property type="match status" value="1"/>
</dbReference>
<dbReference type="InterPro" id="IPR032466">
    <property type="entry name" value="Metal_Hydrolase"/>
</dbReference>
<feature type="binding site" evidence="4">
    <location>
        <position position="213"/>
    </location>
    <ligand>
        <name>substrate</name>
    </ligand>
</feature>
<protein>
    <recommendedName>
        <fullName evidence="4">5-methylthioadenosine/S-adenosylhomocysteine deaminase</fullName>
        <shortName evidence="4">MTA/SAH deaminase</shortName>
        <ecNumber evidence="4">3.5.4.28</ecNumber>
        <ecNumber evidence="4">3.5.4.31</ecNumber>
    </recommendedName>
</protein>
<feature type="domain" description="Amidohydrolase-related" evidence="5">
    <location>
        <begin position="55"/>
        <end position="400"/>
    </location>
</feature>
<comment type="function">
    <text evidence="4">Catalyzes the deamination of 5-methylthioadenosine and S-adenosyl-L-homocysteine into 5-methylthioinosine and S-inosyl-L-homocysteine, respectively. Is also able to deaminate adenosine.</text>
</comment>
<feature type="binding site" evidence="4">
    <location>
        <position position="183"/>
    </location>
    <ligand>
        <name>substrate</name>
    </ligand>
</feature>
<keyword evidence="7" id="KW-1185">Reference proteome</keyword>
<evidence type="ECO:0000259" key="5">
    <source>
        <dbReference type="Pfam" id="PF01979"/>
    </source>
</evidence>
<keyword evidence="1 4" id="KW-0479">Metal-binding</keyword>
<dbReference type="PANTHER" id="PTHR43794">
    <property type="entry name" value="AMINOHYDROLASE SSNA-RELATED"/>
    <property type="match status" value="1"/>
</dbReference>
<name>G8U1C9_SULAD</name>
<dbReference type="GO" id="GO:0046872">
    <property type="term" value="F:metal ion binding"/>
    <property type="evidence" value="ECO:0007669"/>
    <property type="project" value="UniProtKB-KW"/>
</dbReference>
<dbReference type="AlphaFoldDB" id="G8U1C9"/>
<feature type="binding site" evidence="4">
    <location>
        <position position="299"/>
    </location>
    <ligand>
        <name>Zn(2+)</name>
        <dbReference type="ChEBI" id="CHEBI:29105"/>
    </ligand>
</feature>
<dbReference type="Proteomes" id="UP000005439">
    <property type="component" value="Chromosome"/>
</dbReference>
<dbReference type="GO" id="GO:0090614">
    <property type="term" value="F:5'-methylthioadenosine deaminase activity"/>
    <property type="evidence" value="ECO:0007669"/>
    <property type="project" value="UniProtKB-UniRule"/>
</dbReference>
<dbReference type="InterPro" id="IPR011059">
    <property type="entry name" value="Metal-dep_hydrolase_composite"/>
</dbReference>
<keyword evidence="3 4" id="KW-0862">Zinc</keyword>
<dbReference type="KEGG" id="sap:Sulac_1958"/>
<gene>
    <name evidence="4" type="primary">mtaD</name>
    <name evidence="6" type="ordered locus">Sulac_1958</name>
</gene>